<feature type="compositionally biased region" description="Basic and acidic residues" evidence="1">
    <location>
        <begin position="542"/>
        <end position="561"/>
    </location>
</feature>
<dbReference type="PANTHER" id="PTHR47558:SF1">
    <property type="entry name" value="HISTONE DEACETYLASE HOS3"/>
    <property type="match status" value="1"/>
</dbReference>
<name>A0A1G4KH09_9SACH</name>
<dbReference type="SUPFAM" id="SSF52768">
    <property type="entry name" value="Arginase/deacetylase"/>
    <property type="match status" value="1"/>
</dbReference>
<dbReference type="GO" id="GO:0010557">
    <property type="term" value="P:positive regulation of macromolecule biosynthetic process"/>
    <property type="evidence" value="ECO:0007669"/>
    <property type="project" value="UniProtKB-ARBA"/>
</dbReference>
<dbReference type="PANTHER" id="PTHR47558">
    <property type="entry name" value="HISTONE DEACETYLASE HOS3"/>
    <property type="match status" value="1"/>
</dbReference>
<evidence type="ECO:0000259" key="2">
    <source>
        <dbReference type="Pfam" id="PF00850"/>
    </source>
</evidence>
<dbReference type="Pfam" id="PF00850">
    <property type="entry name" value="Hist_deacetyl"/>
    <property type="match status" value="1"/>
</dbReference>
<organism evidence="3 4">
    <name type="scientific">Lachancea meyersii CBS 8951</name>
    <dbReference type="NCBI Taxonomy" id="1266667"/>
    <lineage>
        <taxon>Eukaryota</taxon>
        <taxon>Fungi</taxon>
        <taxon>Dikarya</taxon>
        <taxon>Ascomycota</taxon>
        <taxon>Saccharomycotina</taxon>
        <taxon>Saccharomycetes</taxon>
        <taxon>Saccharomycetales</taxon>
        <taxon>Saccharomycetaceae</taxon>
        <taxon>Lachancea</taxon>
    </lineage>
</organism>
<dbReference type="InterPro" id="IPR023696">
    <property type="entry name" value="Ureohydrolase_dom_sf"/>
</dbReference>
<accession>A0A1G4KH09</accession>
<sequence>MSGPEDPLGKFHAQFQTFVKNNPNVASAAHGASQIPESAKAVVVLSPLSLQHQFPRHWVSKSYRKTIVERPERLLACSMGIGAAVTMYPALFTLKSSHTRQTSLLADHVLKVHGKDWPTELLRLCQNSQKALDRCEVEVPAAWNVGDIYLSRQTIQALQGSIGALEIGVDSIFNGPTVEETSNRAFVALRPPGHHSHASTPSGFCLLNNAHIAIEYAADTYGVTHAVVLDFDLHHGDGTQDICWKRAGFKPDESAEAEAEYNEFGKKFAEYPKVGYFSLHDINSFPSELGYATKENIRNAATCIMDAHDVNIWNVHLQRYETDEAFTKLYQTKYRTIFAKADEYFRTAKQTMKALGKPFKALVVVSAGFDASEFEQASMQRHGVNVPTFFYNMFTKDALKLAQMHSHGKVLSVMEGGYSDGAIASGVFSHLIGLQNQNWINEWGSAQVIKEIVRGCKPNWKPYKSKRARDVIRIWAEEVIKLGRAMIPEFEDILFQPEMEEHKFDTGKRVTRSTKNTIAVADPATVVETPESLPRSETPTPSDKRYIKKQESLSPEMEHPKAVPFVNQTLGSDEDENEDEDYEYDEELNKTFNRTVEDITIDDISRHLESLDIEPPGPPPGDSRPQTRATARSAAAAAASSSASSRSSGPSRSSGSSGSTGSSGSNGSSGSSSRSSRSSTSGSSGSATDARRPLSSSSTNGYKIPSGSTTRHLRNSRTSRLMNFDDSDISMVSHISTAKGHTTRSGQSKW</sequence>
<evidence type="ECO:0000256" key="1">
    <source>
        <dbReference type="SAM" id="MobiDB-lite"/>
    </source>
</evidence>
<dbReference type="GO" id="GO:0005634">
    <property type="term" value="C:nucleus"/>
    <property type="evidence" value="ECO:0007669"/>
    <property type="project" value="TreeGrafter"/>
</dbReference>
<feature type="compositionally biased region" description="Polar residues" evidence="1">
    <location>
        <begin position="733"/>
        <end position="750"/>
    </location>
</feature>
<dbReference type="OrthoDB" id="5232919at2759"/>
<dbReference type="AlphaFoldDB" id="A0A1G4KH09"/>
<protein>
    <submittedName>
        <fullName evidence="3">LAME_0H13300g1_1</fullName>
    </submittedName>
</protein>
<dbReference type="Proteomes" id="UP000191144">
    <property type="component" value="Chromosome H"/>
</dbReference>
<feature type="domain" description="Histone deacetylase" evidence="2">
    <location>
        <begin position="71"/>
        <end position="430"/>
    </location>
</feature>
<keyword evidence="4" id="KW-1185">Reference proteome</keyword>
<gene>
    <name evidence="3" type="ORF">LAME_0H13300G</name>
</gene>
<evidence type="ECO:0000313" key="4">
    <source>
        <dbReference type="Proteomes" id="UP000191144"/>
    </source>
</evidence>
<dbReference type="EMBL" id="LT598480">
    <property type="protein sequence ID" value="SCV03798.1"/>
    <property type="molecule type" value="Genomic_DNA"/>
</dbReference>
<feature type="compositionally biased region" description="Low complexity" evidence="1">
    <location>
        <begin position="627"/>
        <end position="688"/>
    </location>
</feature>
<dbReference type="InterPro" id="IPR023801">
    <property type="entry name" value="His_deacetylse_dom"/>
</dbReference>
<dbReference type="InterPro" id="IPR053244">
    <property type="entry name" value="HDAC_HD_type_1"/>
</dbReference>
<dbReference type="Gene3D" id="3.40.800.20">
    <property type="entry name" value="Histone deacetylase domain"/>
    <property type="match status" value="1"/>
</dbReference>
<dbReference type="GO" id="GO:0006355">
    <property type="term" value="P:regulation of DNA-templated transcription"/>
    <property type="evidence" value="ECO:0007669"/>
    <property type="project" value="UniProtKB-ARBA"/>
</dbReference>
<evidence type="ECO:0000313" key="3">
    <source>
        <dbReference type="EMBL" id="SCV03798.1"/>
    </source>
</evidence>
<dbReference type="PRINTS" id="PR01270">
    <property type="entry name" value="HDASUPER"/>
</dbReference>
<dbReference type="InterPro" id="IPR000286">
    <property type="entry name" value="HDACs"/>
</dbReference>
<reference evidence="4" key="1">
    <citation type="submission" date="2016-03" db="EMBL/GenBank/DDBJ databases">
        <authorList>
            <person name="Devillers Hugo."/>
        </authorList>
    </citation>
    <scope>NUCLEOTIDE SEQUENCE [LARGE SCALE GENOMIC DNA]</scope>
</reference>
<dbReference type="InterPro" id="IPR037138">
    <property type="entry name" value="His_deacetylse_dom_sf"/>
</dbReference>
<dbReference type="CDD" id="cd09998">
    <property type="entry name" value="HDAC_Hos3"/>
    <property type="match status" value="1"/>
</dbReference>
<proteinExistence type="predicted"/>
<feature type="compositionally biased region" description="Acidic residues" evidence="1">
    <location>
        <begin position="572"/>
        <end position="584"/>
    </location>
</feature>
<dbReference type="FunFam" id="3.40.800.20:FF:000011">
    <property type="entry name" value="Histone deacetylase HOS3"/>
    <property type="match status" value="1"/>
</dbReference>
<feature type="region of interest" description="Disordered" evidence="1">
    <location>
        <begin position="521"/>
        <end position="584"/>
    </location>
</feature>
<feature type="region of interest" description="Disordered" evidence="1">
    <location>
        <begin position="601"/>
        <end position="750"/>
    </location>
</feature>
<dbReference type="GO" id="GO:0004407">
    <property type="term" value="F:histone deacetylase activity"/>
    <property type="evidence" value="ECO:0007669"/>
    <property type="project" value="TreeGrafter"/>
</dbReference>
<feature type="compositionally biased region" description="Polar residues" evidence="1">
    <location>
        <begin position="694"/>
        <end position="710"/>
    </location>
</feature>